<name>A0ABN1ML78_9FLAO</name>
<evidence type="ECO:0000313" key="1">
    <source>
        <dbReference type="EMBL" id="GAA0873737.1"/>
    </source>
</evidence>
<protein>
    <recommendedName>
        <fullName evidence="3">Secreted protein</fullName>
    </recommendedName>
</protein>
<gene>
    <name evidence="1" type="ORF">GCM10009118_01450</name>
</gene>
<dbReference type="EMBL" id="BAAAFH010000003">
    <property type="protein sequence ID" value="GAA0873737.1"/>
    <property type="molecule type" value="Genomic_DNA"/>
</dbReference>
<evidence type="ECO:0008006" key="3">
    <source>
        <dbReference type="Google" id="ProtNLM"/>
    </source>
</evidence>
<proteinExistence type="predicted"/>
<accession>A0ABN1ML78</accession>
<evidence type="ECO:0000313" key="2">
    <source>
        <dbReference type="Proteomes" id="UP001501126"/>
    </source>
</evidence>
<keyword evidence="2" id="KW-1185">Reference proteome</keyword>
<dbReference type="Proteomes" id="UP001501126">
    <property type="component" value="Unassembled WGS sequence"/>
</dbReference>
<dbReference type="RefSeq" id="WP_343784067.1">
    <property type="nucleotide sequence ID" value="NZ_BAAAFH010000003.1"/>
</dbReference>
<organism evidence="1 2">
    <name type="scientific">Wandonia haliotis</name>
    <dbReference type="NCBI Taxonomy" id="574963"/>
    <lineage>
        <taxon>Bacteria</taxon>
        <taxon>Pseudomonadati</taxon>
        <taxon>Bacteroidota</taxon>
        <taxon>Flavobacteriia</taxon>
        <taxon>Flavobacteriales</taxon>
        <taxon>Crocinitomicaceae</taxon>
        <taxon>Wandonia</taxon>
    </lineage>
</organism>
<sequence length="183" mass="21058">MSTSIHSKLIYSLLLCIPLFIKTTSFSQTYASEELRQQAEISERKKAHLLEKEPLPIESKHKSALPDISLDGYMSTYDVTIVSLMGEKLNNSDLEEEAANEHKIWQAFLHPEKEMLVFKNRETGHIRHYSISIKNNYLYILCESCDFPPSKITITENGGWLMDIPSQDEGVNACFRYHFNPSK</sequence>
<reference evidence="1 2" key="1">
    <citation type="journal article" date="2019" name="Int. J. Syst. Evol. Microbiol.">
        <title>The Global Catalogue of Microorganisms (GCM) 10K type strain sequencing project: providing services to taxonomists for standard genome sequencing and annotation.</title>
        <authorList>
            <consortium name="The Broad Institute Genomics Platform"/>
            <consortium name="The Broad Institute Genome Sequencing Center for Infectious Disease"/>
            <person name="Wu L."/>
            <person name="Ma J."/>
        </authorList>
    </citation>
    <scope>NUCLEOTIDE SEQUENCE [LARGE SCALE GENOMIC DNA]</scope>
    <source>
        <strain evidence="1 2">JCM 16083</strain>
    </source>
</reference>
<comment type="caution">
    <text evidence="1">The sequence shown here is derived from an EMBL/GenBank/DDBJ whole genome shotgun (WGS) entry which is preliminary data.</text>
</comment>